<evidence type="ECO:0000256" key="5">
    <source>
        <dbReference type="ARBA" id="ARBA00032897"/>
    </source>
</evidence>
<dbReference type="GO" id="GO:0005524">
    <property type="term" value="F:ATP binding"/>
    <property type="evidence" value="ECO:0007669"/>
    <property type="project" value="UniProtKB-KW"/>
</dbReference>
<dbReference type="InterPro" id="IPR010488">
    <property type="entry name" value="Zeta_toxin_domain"/>
</dbReference>
<dbReference type="Proteomes" id="UP000503164">
    <property type="component" value="Chromosome"/>
</dbReference>
<dbReference type="RefSeq" id="WP_053775330.1">
    <property type="nucleotide sequence ID" value="NZ_CP012573.1"/>
</dbReference>
<dbReference type="KEGG" id="ccap:AES38_13075"/>
<proteinExistence type="inferred from homology"/>
<dbReference type="SUPFAM" id="SSF52540">
    <property type="entry name" value="P-loop containing nucleoside triphosphate hydrolases"/>
    <property type="match status" value="1"/>
</dbReference>
<dbReference type="EMBL" id="CP048049">
    <property type="protein sequence ID" value="QIS45947.1"/>
    <property type="molecule type" value="Genomic_DNA"/>
</dbReference>
<feature type="region of interest" description="Disordered" evidence="7">
    <location>
        <begin position="292"/>
        <end position="341"/>
    </location>
</feature>
<evidence type="ECO:0000313" key="10">
    <source>
        <dbReference type="Proteomes" id="UP000503164"/>
    </source>
</evidence>
<feature type="region of interest" description="Disordered" evidence="7">
    <location>
        <begin position="20"/>
        <end position="43"/>
    </location>
</feature>
<dbReference type="AlphaFoldDB" id="A0AAE6XTE5"/>
<evidence type="ECO:0000256" key="7">
    <source>
        <dbReference type="SAM" id="MobiDB-lite"/>
    </source>
</evidence>
<evidence type="ECO:0000256" key="4">
    <source>
        <dbReference type="ARBA" id="ARBA00022840"/>
    </source>
</evidence>
<gene>
    <name evidence="9" type="ORF">GW570_13075</name>
</gene>
<dbReference type="GO" id="GO:0016301">
    <property type="term" value="F:kinase activity"/>
    <property type="evidence" value="ECO:0007669"/>
    <property type="project" value="InterPro"/>
</dbReference>
<keyword evidence="10" id="KW-1185">Reference proteome</keyword>
<keyword evidence="3" id="KW-0547">Nucleotide-binding</keyword>
<accession>A0AAE6XTE5</accession>
<evidence type="ECO:0000256" key="6">
    <source>
        <dbReference type="ARBA" id="ARBA00048178"/>
    </source>
</evidence>
<evidence type="ECO:0000256" key="1">
    <source>
        <dbReference type="ARBA" id="ARBA00009104"/>
    </source>
</evidence>
<dbReference type="Gene3D" id="3.40.50.300">
    <property type="entry name" value="P-loop containing nucleotide triphosphate hydrolases"/>
    <property type="match status" value="1"/>
</dbReference>
<comment type="catalytic activity">
    <reaction evidence="6">
        <text>UDP-N-acetyl-alpha-D-glucosamine + ATP = UDP-N-acetyl-alpha-D-glucosamine 3'-phosphate + ADP + H(+)</text>
        <dbReference type="Rhea" id="RHEA:32671"/>
        <dbReference type="ChEBI" id="CHEBI:15378"/>
        <dbReference type="ChEBI" id="CHEBI:30616"/>
        <dbReference type="ChEBI" id="CHEBI:57705"/>
        <dbReference type="ChEBI" id="CHEBI:64353"/>
        <dbReference type="ChEBI" id="CHEBI:456216"/>
        <dbReference type="EC" id="2.7.1.176"/>
    </reaction>
</comment>
<evidence type="ECO:0000259" key="8">
    <source>
        <dbReference type="Pfam" id="PF06414"/>
    </source>
</evidence>
<name>A0AAE6XTE5_9MICO</name>
<evidence type="ECO:0000313" key="9">
    <source>
        <dbReference type="EMBL" id="QIS45947.1"/>
    </source>
</evidence>
<sequence>MHAVGGIDHLTVLRQLSREGGPLAPDARSASTENPAWYRAGRPTATRAVMHERLMSDAEASMPELGTDRRAVVLAGPPGAGKTSTRERALGHEATRFLVVDADEFKGRLLREAIADGSYESWIKPAAVREREAAGERFHPMELSSLVHAESSYLADEQRARALRAGKNVVIDTVLSSDTKARRIMGELERAGYDVQVIDVEVPREVSEERIRKRWREGNERADMGEGLGGRWVPSEFGAWVYGEPGGRSRPEANARMVAEESPAVSRYRVYWKTAEQEREDPRAPATLETDMTRAIRGGPLVPTRSVPAADVPQARPLPGITRAGRTAPGRAGPVRVDRGR</sequence>
<evidence type="ECO:0000256" key="3">
    <source>
        <dbReference type="ARBA" id="ARBA00022741"/>
    </source>
</evidence>
<evidence type="ECO:0000256" key="2">
    <source>
        <dbReference type="ARBA" id="ARBA00011963"/>
    </source>
</evidence>
<reference evidence="9 10" key="1">
    <citation type="journal article" date="2020" name="Mol. Plant Pathol.">
        <title>Plasmid composition and the chpG gene determine the virulence level of Clavibacter capsici natural isolates in pepper.</title>
        <authorList>
            <person name="Hwang I.S."/>
            <person name="Lee H.M."/>
            <person name="Oh E.J."/>
            <person name="Lee S."/>
            <person name="Heu S."/>
            <person name="Oh C.S."/>
        </authorList>
    </citation>
    <scope>NUCLEOTIDE SEQUENCE [LARGE SCALE GENOMIC DNA]</scope>
    <source>
        <strain evidence="9 10">1101</strain>
    </source>
</reference>
<dbReference type="Pfam" id="PF06414">
    <property type="entry name" value="Zeta_toxin"/>
    <property type="match status" value="1"/>
</dbReference>
<comment type="similarity">
    <text evidence="1">Belongs to the zeta toxin family.</text>
</comment>
<feature type="domain" description="Zeta toxin" evidence="8">
    <location>
        <begin position="70"/>
        <end position="236"/>
    </location>
</feature>
<protein>
    <recommendedName>
        <fullName evidence="5">UDP-N-acetylglucosamine kinase</fullName>
        <ecNumber evidence="2">2.7.1.176</ecNumber>
    </recommendedName>
    <alternativeName>
        <fullName evidence="5">UDP-N-acetylglucosamine kinase</fullName>
    </alternativeName>
</protein>
<keyword evidence="4" id="KW-0067">ATP-binding</keyword>
<dbReference type="InterPro" id="IPR027417">
    <property type="entry name" value="P-loop_NTPase"/>
</dbReference>
<dbReference type="EC" id="2.7.1.176" evidence="2"/>
<organism evidence="9 10">
    <name type="scientific">Clavibacter capsici</name>
    <dbReference type="NCBI Taxonomy" id="1874630"/>
    <lineage>
        <taxon>Bacteria</taxon>
        <taxon>Bacillati</taxon>
        <taxon>Actinomycetota</taxon>
        <taxon>Actinomycetes</taxon>
        <taxon>Micrococcales</taxon>
        <taxon>Microbacteriaceae</taxon>
        <taxon>Clavibacter</taxon>
    </lineage>
</organism>